<evidence type="ECO:0000259" key="15">
    <source>
        <dbReference type="PROSITE" id="PS50086"/>
    </source>
</evidence>
<dbReference type="GeneID" id="16077892"/>
<dbReference type="GO" id="GO:0036064">
    <property type="term" value="C:ciliary basal body"/>
    <property type="evidence" value="ECO:0007669"/>
    <property type="project" value="TreeGrafter"/>
</dbReference>
<dbReference type="InterPro" id="IPR036322">
    <property type="entry name" value="WD40_repeat_dom_sf"/>
</dbReference>
<dbReference type="InterPro" id="IPR035969">
    <property type="entry name" value="Rab-GAP_TBC_sf"/>
</dbReference>
<dbReference type="AlphaFoldDB" id="F2U006"/>
<evidence type="ECO:0000256" key="14">
    <source>
        <dbReference type="SAM" id="MobiDB-lite"/>
    </source>
</evidence>
<dbReference type="Pfam" id="PF00400">
    <property type="entry name" value="WD40"/>
    <property type="match status" value="1"/>
</dbReference>
<feature type="compositionally biased region" description="Polar residues" evidence="14">
    <location>
        <begin position="441"/>
        <end position="452"/>
    </location>
</feature>
<dbReference type="eggNOG" id="KOG0295">
    <property type="taxonomic scope" value="Eukaryota"/>
</dbReference>
<sequence>MATEVDLRGRKHGTLWLSSSAAGFAPSASSSAAAVQGGDAGLLATIYHTKRATASTLHAHRHRITHACFDAKGSQLLTADHRGDIFWFKLDDNCYKLVYNNGTPLTAIAIAPSINRILIADADNWIRCIELSTGSVIEQWGDETQSTVHRIDINQDETYAVVTCANEALLFQLNPLQHLRNLNGAENVGVQEVLFTPSGSFLVTAFKDDTIMLWSAVNLQFEARLPIPTTEGRLALRCFAVSRDSKHLLAGGKCRCVFLYNIPTESLVKAIELPESSRGAQTIHFLWAGAADTKLLMCGVLGHDGVIRFLDVNSAQILSSVGPQEFPFCDNFSIDPNARYLALVRATGELGLYDLVQLLRHTAKVARSKAKSKTKRKKPHKQRASGFRSHRRTAPSSTTGGTSVGRATTTTGTSVSGASSSHLTRSAASIRSRHTDRRQTRSGPQAHQQESASAEHLERYLQSLPREGVPILHDAMDRPAINFLKLRRVLLGFGEYPTKYRKYIWKRVLNLPNNVLAYNALNSLGTHPAFARLQEHYPLRSRKLQRILQRTMSCLAHWAPIFGELPYLAGTVFPFVRMFQNNPLEAFEVCATVLTNWCQLWFEFFPNPPLSVLNMLENLLAEHDVEVLQHFVELGMTAQGYGWPLLQTMFSDVFAEPEWLRVWDNVVSNHPGFIMYIALAYLKASRAALLTCATQEDVSFYLSKPNPVDADEVVKLAYELASITTEDVDTYNLMHDFKPLTPGTYPVFNEYPEFVVDYQVREREKIREEEATLLRERALLQTSEREIRALTAEEEAWKRQEQMLLDAEASRRSQLQEDLARLDAEKRELEKLKRDQRLRHQKVYEQSRREFLTRRHRLRDMETKRMEDEAAVARALNRSHGRTPEHPAESVQSKLRRKYSRQRNAPSSPPSSTTRRDRRHARSHESGHRAVQPGYEDEYTPLELAKLRTAWQDNMSASSVHDDDASTHAPSSHGIEPPHSRSERSHRHHQRARDGARRVQPTARGHHTNDNDDDDDDGDGDDTPYRPRRHVSDQVFETPLNRVRAARGKVLEHQRKEMSDKMSAAHNSS</sequence>
<evidence type="ECO:0000256" key="12">
    <source>
        <dbReference type="PROSITE-ProRule" id="PRU00221"/>
    </source>
</evidence>
<dbReference type="Pfam" id="PF00566">
    <property type="entry name" value="RabGAP-TBC"/>
    <property type="match status" value="1"/>
</dbReference>
<feature type="compositionally biased region" description="Basic and acidic residues" evidence="14">
    <location>
        <begin position="1049"/>
        <end position="1060"/>
    </location>
</feature>
<evidence type="ECO:0000256" key="8">
    <source>
        <dbReference type="ARBA" id="ARBA00023054"/>
    </source>
</evidence>
<evidence type="ECO:0000256" key="5">
    <source>
        <dbReference type="ARBA" id="ARBA00022574"/>
    </source>
</evidence>
<keyword evidence="7" id="KW-0970">Cilium biogenesis/degradation</keyword>
<reference evidence="16" key="1">
    <citation type="submission" date="2009-08" db="EMBL/GenBank/DDBJ databases">
        <title>Annotation of Salpingoeca rosetta.</title>
        <authorList>
            <consortium name="The Broad Institute Genome Sequencing Platform"/>
            <person name="Russ C."/>
            <person name="Cuomo C."/>
            <person name="Burger G."/>
            <person name="Gray M.W."/>
            <person name="Holland P.W.H."/>
            <person name="King N."/>
            <person name="Lang F.B.F."/>
            <person name="Roger A.J."/>
            <person name="Ruiz-Trillo I."/>
            <person name="Young S.K."/>
            <person name="Zeng Q."/>
            <person name="Gargeya S."/>
            <person name="Alvarado L."/>
            <person name="Berlin A."/>
            <person name="Chapman S.B."/>
            <person name="Chen Z."/>
            <person name="Freedman E."/>
            <person name="Gellesch M."/>
            <person name="Goldberg J."/>
            <person name="Griggs A."/>
            <person name="Gujja S."/>
            <person name="Heilman E."/>
            <person name="Heiman D."/>
            <person name="Howarth C."/>
            <person name="Mehta T."/>
            <person name="Neiman D."/>
            <person name="Pearson M."/>
            <person name="Roberts A."/>
            <person name="Saif S."/>
            <person name="Shea T."/>
            <person name="Shenoy N."/>
            <person name="Sisk P."/>
            <person name="Stolte C."/>
            <person name="Sykes S."/>
            <person name="White J."/>
            <person name="Yandava C."/>
            <person name="Haas B."/>
            <person name="Nusbaum C."/>
            <person name="Birren B."/>
        </authorList>
    </citation>
    <scope>NUCLEOTIDE SEQUENCE [LARGE SCALE GENOMIC DNA]</scope>
    <source>
        <strain evidence="16">ATCC 50818</strain>
    </source>
</reference>
<dbReference type="SMART" id="SM00320">
    <property type="entry name" value="WD40"/>
    <property type="match status" value="4"/>
</dbReference>
<feature type="region of interest" description="Disordered" evidence="14">
    <location>
        <begin position="366"/>
        <end position="456"/>
    </location>
</feature>
<dbReference type="RefSeq" id="XP_004997295.1">
    <property type="nucleotide sequence ID" value="XM_004997238.1"/>
</dbReference>
<keyword evidence="6" id="KW-0677">Repeat</keyword>
<evidence type="ECO:0000256" key="11">
    <source>
        <dbReference type="ARBA" id="ARBA00034464"/>
    </source>
</evidence>
<gene>
    <name evidence="16" type="ORF">PTSG_01324</name>
</gene>
<dbReference type="KEGG" id="sre:PTSG_01324"/>
<keyword evidence="8 13" id="KW-0175">Coiled coil</keyword>
<keyword evidence="5 12" id="KW-0853">WD repeat</keyword>
<dbReference type="InterPro" id="IPR000195">
    <property type="entry name" value="Rab-GAP-TBC_dom"/>
</dbReference>
<evidence type="ECO:0000256" key="6">
    <source>
        <dbReference type="ARBA" id="ARBA00022737"/>
    </source>
</evidence>
<keyword evidence="10" id="KW-0966">Cell projection</keyword>
<dbReference type="PANTHER" id="PTHR19853:SF1">
    <property type="entry name" value="TBC1 DOMAIN FAMILY MEMBER 31"/>
    <property type="match status" value="1"/>
</dbReference>
<keyword evidence="9" id="KW-0206">Cytoskeleton</keyword>
<dbReference type="STRING" id="946362.F2U006"/>
<accession>F2U006</accession>
<dbReference type="OrthoDB" id="5578278at2759"/>
<evidence type="ECO:0000313" key="16">
    <source>
        <dbReference type="EMBL" id="EGD80734.1"/>
    </source>
</evidence>
<dbReference type="SUPFAM" id="SSF47923">
    <property type="entry name" value="Ypt/Rab-GAP domain of gyp1p"/>
    <property type="match status" value="1"/>
</dbReference>
<evidence type="ECO:0000256" key="1">
    <source>
        <dbReference type="ARBA" id="ARBA00004120"/>
    </source>
</evidence>
<evidence type="ECO:0000256" key="10">
    <source>
        <dbReference type="ARBA" id="ARBA00023273"/>
    </source>
</evidence>
<dbReference type="OMA" id="HRITHAC"/>
<dbReference type="Proteomes" id="UP000007799">
    <property type="component" value="Unassembled WGS sequence"/>
</dbReference>
<comment type="function">
    <text evidence="11">Molecular adapter which is involved in cilium biogenesis. Part of a functional complex including OFD1 a centriolar protein involved in cilium assembly. Could regulate the cAMP-dependent phosphorylation of OFD1, and its subsequent ubiquitination by PJA2 which ultimately leads to its proteasomal degradation.</text>
</comment>
<dbReference type="InterPro" id="IPR015943">
    <property type="entry name" value="WD40/YVTN_repeat-like_dom_sf"/>
</dbReference>
<organism evidence="17">
    <name type="scientific">Salpingoeca rosetta (strain ATCC 50818 / BSB-021)</name>
    <dbReference type="NCBI Taxonomy" id="946362"/>
    <lineage>
        <taxon>Eukaryota</taxon>
        <taxon>Choanoflagellata</taxon>
        <taxon>Craspedida</taxon>
        <taxon>Salpingoecidae</taxon>
        <taxon>Salpingoeca</taxon>
    </lineage>
</organism>
<dbReference type="FunCoup" id="F2U006">
    <property type="interactions" value="435"/>
</dbReference>
<protein>
    <recommendedName>
        <fullName evidence="3">TBC1 domain family member 31</fullName>
    </recommendedName>
</protein>
<dbReference type="Gene3D" id="1.10.472.80">
    <property type="entry name" value="Ypt/Rab-GAP domain of gyp1p, domain 3"/>
    <property type="match status" value="1"/>
</dbReference>
<dbReference type="PANTHER" id="PTHR19853">
    <property type="entry name" value="WD REPEAT CONTAINING PROTEIN 3 WDR3"/>
    <property type="match status" value="1"/>
</dbReference>
<feature type="domain" description="Rab-GAP TBC" evidence="15">
    <location>
        <begin position="495"/>
        <end position="670"/>
    </location>
</feature>
<feature type="compositionally biased region" description="Basic residues" evidence="14">
    <location>
        <begin position="366"/>
        <end position="393"/>
    </location>
</feature>
<evidence type="ECO:0000256" key="13">
    <source>
        <dbReference type="SAM" id="Coils"/>
    </source>
</evidence>
<evidence type="ECO:0000313" key="17">
    <source>
        <dbReference type="Proteomes" id="UP000007799"/>
    </source>
</evidence>
<dbReference type="PROSITE" id="PS50082">
    <property type="entry name" value="WD_REPEATS_2"/>
    <property type="match status" value="1"/>
</dbReference>
<comment type="subcellular location">
    <subcellularLocation>
        <location evidence="1">Cytoplasm</location>
        <location evidence="1">Cytoskeleton</location>
        <location evidence="1">Cilium basal body</location>
    </subcellularLocation>
    <subcellularLocation>
        <location evidence="2">Cytoplasm</location>
        <location evidence="2">Cytoskeleton</location>
        <location evidence="2">Microtubule organizing center</location>
        <location evidence="2">Centrosome</location>
        <location evidence="2">Centriolar satellite</location>
    </subcellularLocation>
</comment>
<feature type="coiled-coil region" evidence="13">
    <location>
        <begin position="766"/>
        <end position="839"/>
    </location>
</feature>
<dbReference type="GO" id="GO:0034451">
    <property type="term" value="C:centriolar satellite"/>
    <property type="evidence" value="ECO:0007669"/>
    <property type="project" value="UniProtKB-SubCell"/>
</dbReference>
<dbReference type="Gene3D" id="2.130.10.10">
    <property type="entry name" value="YVTN repeat-like/Quinoprotein amine dehydrogenase"/>
    <property type="match status" value="2"/>
</dbReference>
<dbReference type="EMBL" id="GL832958">
    <property type="protein sequence ID" value="EGD80734.1"/>
    <property type="molecule type" value="Genomic_DNA"/>
</dbReference>
<evidence type="ECO:0000256" key="9">
    <source>
        <dbReference type="ARBA" id="ARBA00023212"/>
    </source>
</evidence>
<feature type="repeat" description="WD" evidence="12">
    <location>
        <begin position="190"/>
        <end position="215"/>
    </location>
</feature>
<dbReference type="GO" id="GO:0060271">
    <property type="term" value="P:cilium assembly"/>
    <property type="evidence" value="ECO:0007669"/>
    <property type="project" value="TreeGrafter"/>
</dbReference>
<dbReference type="SUPFAM" id="SSF50978">
    <property type="entry name" value="WD40 repeat-like"/>
    <property type="match status" value="1"/>
</dbReference>
<dbReference type="InterPro" id="IPR051570">
    <property type="entry name" value="TBC1_cilium_biogenesis"/>
</dbReference>
<feature type="compositionally biased region" description="Low complexity" evidence="14">
    <location>
        <begin position="396"/>
        <end position="421"/>
    </location>
</feature>
<dbReference type="InParanoid" id="F2U006"/>
<proteinExistence type="predicted"/>
<keyword evidence="4" id="KW-0963">Cytoplasm</keyword>
<dbReference type="PROSITE" id="PS50086">
    <property type="entry name" value="TBC_RABGAP"/>
    <property type="match status" value="1"/>
</dbReference>
<evidence type="ECO:0000256" key="4">
    <source>
        <dbReference type="ARBA" id="ARBA00022490"/>
    </source>
</evidence>
<keyword evidence="17" id="KW-1185">Reference proteome</keyword>
<evidence type="ECO:0000256" key="2">
    <source>
        <dbReference type="ARBA" id="ARBA00004607"/>
    </source>
</evidence>
<name>F2U006_SALR5</name>
<feature type="region of interest" description="Disordered" evidence="14">
    <location>
        <begin position="956"/>
        <end position="1069"/>
    </location>
</feature>
<feature type="compositionally biased region" description="Acidic residues" evidence="14">
    <location>
        <begin position="1011"/>
        <end position="1022"/>
    </location>
</feature>
<evidence type="ECO:0000256" key="7">
    <source>
        <dbReference type="ARBA" id="ARBA00022794"/>
    </source>
</evidence>
<feature type="region of interest" description="Disordered" evidence="14">
    <location>
        <begin position="875"/>
        <end position="937"/>
    </location>
</feature>
<dbReference type="eggNOG" id="KOG1093">
    <property type="taxonomic scope" value="Eukaryota"/>
</dbReference>
<evidence type="ECO:0000256" key="3">
    <source>
        <dbReference type="ARBA" id="ARBA00014199"/>
    </source>
</evidence>
<dbReference type="InterPro" id="IPR001680">
    <property type="entry name" value="WD40_rpt"/>
</dbReference>